<name>A0AAW1N3Y6_POPJA</name>
<organism evidence="1 2">
    <name type="scientific">Popillia japonica</name>
    <name type="common">Japanese beetle</name>
    <dbReference type="NCBI Taxonomy" id="7064"/>
    <lineage>
        <taxon>Eukaryota</taxon>
        <taxon>Metazoa</taxon>
        <taxon>Ecdysozoa</taxon>
        <taxon>Arthropoda</taxon>
        <taxon>Hexapoda</taxon>
        <taxon>Insecta</taxon>
        <taxon>Pterygota</taxon>
        <taxon>Neoptera</taxon>
        <taxon>Endopterygota</taxon>
        <taxon>Coleoptera</taxon>
        <taxon>Polyphaga</taxon>
        <taxon>Scarabaeiformia</taxon>
        <taxon>Scarabaeidae</taxon>
        <taxon>Rutelinae</taxon>
        <taxon>Popillia</taxon>
    </lineage>
</organism>
<dbReference type="EMBL" id="JASPKY010000018">
    <property type="protein sequence ID" value="KAK9752660.1"/>
    <property type="molecule type" value="Genomic_DNA"/>
</dbReference>
<keyword evidence="2" id="KW-1185">Reference proteome</keyword>
<accession>A0AAW1N3Y6</accession>
<evidence type="ECO:0000313" key="2">
    <source>
        <dbReference type="Proteomes" id="UP001458880"/>
    </source>
</evidence>
<dbReference type="Pfam" id="PF15018">
    <property type="entry name" value="InaF-motif"/>
    <property type="match status" value="1"/>
</dbReference>
<evidence type="ECO:0000313" key="1">
    <source>
        <dbReference type="EMBL" id="KAK9752660.1"/>
    </source>
</evidence>
<proteinExistence type="predicted"/>
<dbReference type="Proteomes" id="UP001458880">
    <property type="component" value="Unassembled WGS sequence"/>
</dbReference>
<comment type="caution">
    <text evidence="1">The sequence shown here is derived from an EMBL/GenBank/DDBJ whole genome shotgun (WGS) entry which is preliminary data.</text>
</comment>
<sequence length="109" mass="12704">MAAILLSIYYIFMWDGQPNLARRTDPSMQHRIGLRDYDYPDIQRQDIENTTKADYYVMNVSPKKNESSIDSMAVENFTNNPNVYNHIPLSIDNMNEINIINKENEVSSK</sequence>
<protein>
    <submittedName>
        <fullName evidence="1">TRP-interacting helix</fullName>
    </submittedName>
</protein>
<reference evidence="1 2" key="1">
    <citation type="journal article" date="2024" name="BMC Genomics">
        <title>De novo assembly and annotation of Popillia japonica's genome with initial clues to its potential as an invasive pest.</title>
        <authorList>
            <person name="Cucini C."/>
            <person name="Boschi S."/>
            <person name="Funari R."/>
            <person name="Cardaioli E."/>
            <person name="Iannotti N."/>
            <person name="Marturano G."/>
            <person name="Paoli F."/>
            <person name="Bruttini M."/>
            <person name="Carapelli A."/>
            <person name="Frati F."/>
            <person name="Nardi F."/>
        </authorList>
    </citation>
    <scope>NUCLEOTIDE SEQUENCE [LARGE SCALE GENOMIC DNA]</scope>
    <source>
        <strain evidence="1">DMR45628</strain>
    </source>
</reference>
<dbReference type="InterPro" id="IPR029162">
    <property type="entry name" value="InaF-motif"/>
</dbReference>
<gene>
    <name evidence="1" type="ORF">QE152_g3929</name>
</gene>
<dbReference type="AlphaFoldDB" id="A0AAW1N3Y6"/>